<feature type="signal peptide" evidence="7">
    <location>
        <begin position="1"/>
        <end position="32"/>
    </location>
</feature>
<dbReference type="Gene3D" id="2.130.10.10">
    <property type="entry name" value="YVTN repeat-like/Quinoprotein amine dehydrogenase"/>
    <property type="match status" value="1"/>
</dbReference>
<organism evidence="9 10">
    <name type="scientific">Pseudomonas batumici</name>
    <dbReference type="NCBI Taxonomy" id="226910"/>
    <lineage>
        <taxon>Bacteria</taxon>
        <taxon>Pseudomonadati</taxon>
        <taxon>Pseudomonadota</taxon>
        <taxon>Gammaproteobacteria</taxon>
        <taxon>Pseudomonadales</taxon>
        <taxon>Pseudomonadaceae</taxon>
        <taxon>Pseudomonas</taxon>
    </lineage>
</organism>
<evidence type="ECO:0000256" key="4">
    <source>
        <dbReference type="ARBA" id="ARBA00022723"/>
    </source>
</evidence>
<dbReference type="InterPro" id="IPR015943">
    <property type="entry name" value="WD40/YVTN_repeat-like_dom_sf"/>
</dbReference>
<feature type="chain" id="PRO_5002162292" evidence="7">
    <location>
        <begin position="33"/>
        <end position="1171"/>
    </location>
</feature>
<feature type="domain" description="PilY1 beta-propeller" evidence="8">
    <location>
        <begin position="699"/>
        <end position="1034"/>
    </location>
</feature>
<dbReference type="SUPFAM" id="SSF50998">
    <property type="entry name" value="Quinoprotein alcohol dehydrogenase-like"/>
    <property type="match status" value="1"/>
</dbReference>
<dbReference type="GO" id="GO:0009289">
    <property type="term" value="C:pilus"/>
    <property type="evidence" value="ECO:0007669"/>
    <property type="project" value="UniProtKB-SubCell"/>
</dbReference>
<dbReference type="Proteomes" id="UP000031535">
    <property type="component" value="Unassembled WGS sequence"/>
</dbReference>
<dbReference type="Pfam" id="PF05567">
    <property type="entry name" value="T4P_PilY1"/>
    <property type="match status" value="1"/>
</dbReference>
<dbReference type="STRING" id="226910.UCMB321_2437"/>
<sequence>MLLKKQGLGCMHKWVRSRVIFFLAGVVSPAFAATTDIAQLPLGMMNVVEPNMILGIDDSGSMDTEVLLTSNDGALWYNSTSGKAGFTGWNSSDVYSATNYAPNYNSAGGTSSTWLKYEYLFPNSSRKYVDTAAAGEGYAAPFIPSYAYLRDYEYNPLYYNPNTTYVPWAADYYSGTTTTYSNSVPTAARIHPTESPTVTYDLTNTLTNGTSGWTFRFYTGMVIPGSTISGIKNGSTSITTDVTVGTSSGYTNSYYDITIPYYPATYWVKDATCTNGAPACATAPDGSLLRRYEIKSSNTFPSGRSYAAEMQNFANWFTYYRKRRLMLSSAMSAVLPQLTNLRMGARWMDSSNVASMVDLNSTTPATNYQYLLGLIYRVFGAGGTPTRTLLKAIGDLYKNDSSETYIQYACQRNSIMIVTDGFADASTTTPPAYSSSPWFTSAPYTTTYSGTLADLAASYYSNTLGSSSFTAGRVPYDPNATSPSADKNPNLHMNTYGMTLGAQGTIFGTGSNQDKDPYTYAPTWPNPNVAHSPTAVDDLYHATINGRGKMLLATDSVSATTSIKSIIADLLNKSGAGGAISVSNINIQPGDNTAYIASFNASSWYGDLVAAPIDLTTGNTSASSSLWSFQATLDALSWTTRKFASYTGSSGAIFPDGLSSTQTALLNSPSATDNLTVANWLKGDRSNEGTLYRTRTHVLGDLVDAEPVMVNNKRSWSITTDSTYTTFGQTIAGRKSVVYQGGNDGMLHAIDASNGGELWAYIPSLVLAKLNSLSQKTYNHTFTVDGTPTVRDVNSSGTWKTLLVAGLRAGGNGYYALDVTNPAATSSADLASKVKWEFPNASTSSSVTNNVGLSYGQPLITNTAAGYVVMVSSGYNNGGDYAGHMFVLNPDTGAVIRDIPTGYGTSLSPAGLAHLSAYSSDGITASAVYAGDLNGNVFKFDISDPNPANWSVARIALLQDGSGAAQPITQSVEVGQVNSKTAIFVGTGRSLATSDFSSTQIQSVYAFLDDGTVYTGTSSPRSVLVPQTVTVNADGTRTITKNTVNYSTQKGWYFDLPGGEGVTSDMQLAFGTLVLNSNAPSTTACSSNSYQYQVDEGSGGQLDNSYFATGITPWAGRSLGSNLTSRPVVAVLSNGTVISFSHGSDNSVISLALLGKGATAMHKIFWREVRN</sequence>
<keyword evidence="3" id="KW-1029">Fimbrium biogenesis</keyword>
<keyword evidence="10" id="KW-1185">Reference proteome</keyword>
<dbReference type="InterPro" id="IPR008707">
    <property type="entry name" value="B-propeller_PilY1"/>
</dbReference>
<reference evidence="9 10" key="1">
    <citation type="submission" date="2015-01" db="EMBL/GenBank/DDBJ databases">
        <title>Complete genome of Pseudomonas batumici UCM B-321 producer of the batumin antibiotic with strong antistaphilococcal and potential anticancer activity.</title>
        <authorList>
            <person name="Klochko V.V."/>
            <person name="Zelena L.B."/>
            <person name="Elena K.A."/>
            <person name="Reva O.N."/>
        </authorList>
    </citation>
    <scope>NUCLEOTIDE SEQUENCE [LARGE SCALE GENOMIC DNA]</scope>
    <source>
        <strain evidence="9 10">UCM B-321</strain>
    </source>
</reference>
<dbReference type="GO" id="GO:0046872">
    <property type="term" value="F:metal ion binding"/>
    <property type="evidence" value="ECO:0007669"/>
    <property type="project" value="UniProtKB-KW"/>
</dbReference>
<evidence type="ECO:0000313" key="9">
    <source>
        <dbReference type="EMBL" id="KIH83855.1"/>
    </source>
</evidence>
<evidence type="ECO:0000256" key="1">
    <source>
        <dbReference type="ARBA" id="ARBA00004561"/>
    </source>
</evidence>
<evidence type="ECO:0000256" key="6">
    <source>
        <dbReference type="ARBA" id="ARBA00023263"/>
    </source>
</evidence>
<evidence type="ECO:0000256" key="3">
    <source>
        <dbReference type="ARBA" id="ARBA00022558"/>
    </source>
</evidence>
<dbReference type="EMBL" id="JXDG01000032">
    <property type="protein sequence ID" value="KIH83855.1"/>
    <property type="molecule type" value="Genomic_DNA"/>
</dbReference>
<evidence type="ECO:0000256" key="7">
    <source>
        <dbReference type="SAM" id="SignalP"/>
    </source>
</evidence>
<evidence type="ECO:0000256" key="2">
    <source>
        <dbReference type="ARBA" id="ARBA00008387"/>
    </source>
</evidence>
<comment type="subcellular location">
    <subcellularLocation>
        <location evidence="1">Fimbrium</location>
    </subcellularLocation>
</comment>
<comment type="caution">
    <text evidence="9">The sequence shown here is derived from an EMBL/GenBank/DDBJ whole genome shotgun (WGS) entry which is preliminary data.</text>
</comment>
<protein>
    <submittedName>
        <fullName evidence="9">Type IV fimbrial biogenesis protein PilY1</fullName>
    </submittedName>
</protein>
<dbReference type="InterPro" id="IPR011047">
    <property type="entry name" value="Quinoprotein_ADH-like_sf"/>
</dbReference>
<accession>A0A0C2IA66</accession>
<keyword evidence="6" id="KW-0281">Fimbrium</keyword>
<keyword evidence="5" id="KW-0106">Calcium</keyword>
<gene>
    <name evidence="9" type="ORF">UCMB321_2437</name>
</gene>
<keyword evidence="7" id="KW-0732">Signal</keyword>
<keyword evidence="4" id="KW-0479">Metal-binding</keyword>
<evidence type="ECO:0000313" key="10">
    <source>
        <dbReference type="Proteomes" id="UP000031535"/>
    </source>
</evidence>
<dbReference type="PATRIC" id="fig|226910.6.peg.2426"/>
<evidence type="ECO:0000256" key="5">
    <source>
        <dbReference type="ARBA" id="ARBA00022837"/>
    </source>
</evidence>
<comment type="similarity">
    <text evidence="2">Belongs to the PilY1 family.</text>
</comment>
<evidence type="ECO:0000259" key="8">
    <source>
        <dbReference type="Pfam" id="PF05567"/>
    </source>
</evidence>
<name>A0A0C2IA66_9PSED</name>
<dbReference type="AlphaFoldDB" id="A0A0C2IA66"/>
<proteinExistence type="inferred from homology"/>